<dbReference type="RefSeq" id="WP_165630448.1">
    <property type="nucleotide sequence ID" value="NZ_CP121270.1"/>
</dbReference>
<evidence type="ECO:0008006" key="4">
    <source>
        <dbReference type="Google" id="ProtNLM"/>
    </source>
</evidence>
<feature type="transmembrane region" description="Helical" evidence="1">
    <location>
        <begin position="314"/>
        <end position="337"/>
    </location>
</feature>
<feature type="transmembrane region" description="Helical" evidence="1">
    <location>
        <begin position="50"/>
        <end position="68"/>
    </location>
</feature>
<keyword evidence="1" id="KW-0812">Transmembrane</keyword>
<sequence>MAKLGDRPGRFLERHDLEGQRHHEAVSSTLVAVVIVLASLESVTLRDISSVTIVFICAISSLVLWHRVPVRFFVSWFLFLTAAVLLLGLSVAYSQSGLLRSRQIMQLVACSLVLLGVYALVSRLSYAHMRSIVAFVSITVVLACAIELVFRLATGSVRGSRFFGMPRPYLAFDEPAWLATFCALFLAVSLSLRMYKVAIVLALLLLVLFTRAAFIIALAALIMALPSVRNARWLRLVISVGAVVLAGFFFYRSMYSSPSGDSYTSVDTRIRDTWTIRQINNNEFFPFGASVIDLSRFETWRELPEVNNVLGFDLAWKFGIGGVILLLLWWAVIAIILPRAAVGRSRLPSDCLPIWAALVTLPASMQFNNAFGRVWLWVLTGLMLGCMTVITRENRGPLAGSK</sequence>
<feature type="transmembrane region" description="Helical" evidence="1">
    <location>
        <begin position="104"/>
        <end position="126"/>
    </location>
</feature>
<feature type="transmembrane region" description="Helical" evidence="1">
    <location>
        <begin position="132"/>
        <end position="154"/>
    </location>
</feature>
<feature type="transmembrane region" description="Helical" evidence="1">
    <location>
        <begin position="374"/>
        <end position="392"/>
    </location>
</feature>
<keyword evidence="1" id="KW-1133">Transmembrane helix</keyword>
<organism evidence="2 3">
    <name type="scientific">Gordonia hongkongensis</name>
    <dbReference type="NCBI Taxonomy" id="1701090"/>
    <lineage>
        <taxon>Bacteria</taxon>
        <taxon>Bacillati</taxon>
        <taxon>Actinomycetota</taxon>
        <taxon>Actinomycetes</taxon>
        <taxon>Mycobacteriales</taxon>
        <taxon>Gordoniaceae</taxon>
        <taxon>Gordonia</taxon>
    </lineage>
</organism>
<accession>A0AAX3TAS0</accession>
<evidence type="ECO:0000313" key="3">
    <source>
        <dbReference type="Proteomes" id="UP001213504"/>
    </source>
</evidence>
<dbReference type="AlphaFoldDB" id="A0AAX3TAS0"/>
<reference evidence="2" key="1">
    <citation type="submission" date="2023-04" db="EMBL/GenBank/DDBJ databases">
        <title>Complete genome sequence of a phthalic acid esters degrading bacterial strain.</title>
        <authorList>
            <person name="Weng L."/>
            <person name="Jia Y."/>
            <person name="Ren L."/>
        </authorList>
    </citation>
    <scope>NUCLEOTIDE SEQUENCE</scope>
    <source>
        <strain evidence="2">RL-LY01</strain>
    </source>
</reference>
<feature type="transmembrane region" description="Helical" evidence="1">
    <location>
        <begin position="233"/>
        <end position="251"/>
    </location>
</feature>
<evidence type="ECO:0000256" key="1">
    <source>
        <dbReference type="SAM" id="Phobius"/>
    </source>
</evidence>
<proteinExistence type="predicted"/>
<feature type="transmembrane region" description="Helical" evidence="1">
    <location>
        <begin position="175"/>
        <end position="192"/>
    </location>
</feature>
<dbReference type="EMBL" id="CP121270">
    <property type="protein sequence ID" value="WFP25931.1"/>
    <property type="molecule type" value="Genomic_DNA"/>
</dbReference>
<feature type="transmembrane region" description="Helical" evidence="1">
    <location>
        <begin position="74"/>
        <end position="92"/>
    </location>
</feature>
<gene>
    <name evidence="2" type="ORF">P9A14_05310</name>
</gene>
<keyword evidence="1" id="KW-0472">Membrane</keyword>
<feature type="transmembrane region" description="Helical" evidence="1">
    <location>
        <begin position="198"/>
        <end position="221"/>
    </location>
</feature>
<dbReference type="Proteomes" id="UP001213504">
    <property type="component" value="Chromosome"/>
</dbReference>
<evidence type="ECO:0000313" key="2">
    <source>
        <dbReference type="EMBL" id="WFP25931.1"/>
    </source>
</evidence>
<name>A0AAX3TAS0_9ACTN</name>
<protein>
    <recommendedName>
        <fullName evidence="4">O-antigen ligase domain-containing protein</fullName>
    </recommendedName>
</protein>